<feature type="chain" id="PRO_5011631597" evidence="1">
    <location>
        <begin position="25"/>
        <end position="165"/>
    </location>
</feature>
<sequence length="165" mass="18029">MRISKLLQMVPAVLALTLSASALAGDGAGPKVPKAVKGEECVEPTSDMRRNHMDYLDHHRDEALREGIRTKQYSLKQCLECHVAPEDSPQAPQDSGEHFCMACHEYTGVTIDCFQCHATQPKETTSFHPLVTPGMKAIKGVAESSGELLNKFAESHAKKRTGAIQ</sequence>
<keyword evidence="3" id="KW-1185">Reference proteome</keyword>
<accession>A0A1G5QEM4</accession>
<dbReference type="AlphaFoldDB" id="A0A1G5QEM4"/>
<dbReference type="SUPFAM" id="SSF48695">
    <property type="entry name" value="Multiheme cytochromes"/>
    <property type="match status" value="1"/>
</dbReference>
<evidence type="ECO:0000313" key="3">
    <source>
        <dbReference type="Proteomes" id="UP000199648"/>
    </source>
</evidence>
<keyword evidence="1" id="KW-0732">Signal</keyword>
<evidence type="ECO:0000256" key="1">
    <source>
        <dbReference type="SAM" id="SignalP"/>
    </source>
</evidence>
<evidence type="ECO:0000313" key="2">
    <source>
        <dbReference type="EMBL" id="SCZ59791.1"/>
    </source>
</evidence>
<feature type="signal peptide" evidence="1">
    <location>
        <begin position="1"/>
        <end position="24"/>
    </location>
</feature>
<dbReference type="RefSeq" id="WP_175452511.1">
    <property type="nucleotide sequence ID" value="NZ_FMWD01000005.1"/>
</dbReference>
<gene>
    <name evidence="2" type="ORF">SAMN03097708_01927</name>
</gene>
<dbReference type="InterPro" id="IPR036280">
    <property type="entry name" value="Multihaem_cyt_sf"/>
</dbReference>
<dbReference type="Gene3D" id="3.90.10.10">
    <property type="entry name" value="Cytochrome C3"/>
    <property type="match status" value="1"/>
</dbReference>
<proteinExistence type="predicted"/>
<dbReference type="Proteomes" id="UP000199648">
    <property type="component" value="Unassembled WGS sequence"/>
</dbReference>
<organism evidence="2 3">
    <name type="scientific">Thiohalomonas denitrificans</name>
    <dbReference type="NCBI Taxonomy" id="415747"/>
    <lineage>
        <taxon>Bacteria</taxon>
        <taxon>Pseudomonadati</taxon>
        <taxon>Pseudomonadota</taxon>
        <taxon>Gammaproteobacteria</taxon>
        <taxon>Thiohalomonadales</taxon>
        <taxon>Thiohalomonadaceae</taxon>
        <taxon>Thiohalomonas</taxon>
    </lineage>
</organism>
<dbReference type="STRING" id="415747.SAMN03097708_01927"/>
<reference evidence="2 3" key="1">
    <citation type="submission" date="2016-10" db="EMBL/GenBank/DDBJ databases">
        <authorList>
            <person name="de Groot N.N."/>
        </authorList>
    </citation>
    <scope>NUCLEOTIDE SEQUENCE [LARGE SCALE GENOMIC DNA]</scope>
    <source>
        <strain evidence="2 3">HLD2</strain>
    </source>
</reference>
<protein>
    <submittedName>
        <fullName evidence="2">Uncharacterized protein</fullName>
    </submittedName>
</protein>
<name>A0A1G5QEM4_9GAMM</name>
<dbReference type="EMBL" id="FMWD01000005">
    <property type="protein sequence ID" value="SCZ59791.1"/>
    <property type="molecule type" value="Genomic_DNA"/>
</dbReference>